<dbReference type="InterPro" id="IPR050679">
    <property type="entry name" value="Bact_HTH_transcr_reg"/>
</dbReference>
<evidence type="ECO:0000259" key="4">
    <source>
        <dbReference type="PROSITE" id="PS50949"/>
    </source>
</evidence>
<dbReference type="Gene3D" id="3.40.1410.10">
    <property type="entry name" value="Chorismate lyase-like"/>
    <property type="match status" value="1"/>
</dbReference>
<dbReference type="CDD" id="cd07377">
    <property type="entry name" value="WHTH_GntR"/>
    <property type="match status" value="1"/>
</dbReference>
<evidence type="ECO:0000256" key="1">
    <source>
        <dbReference type="ARBA" id="ARBA00023015"/>
    </source>
</evidence>
<evidence type="ECO:0000256" key="3">
    <source>
        <dbReference type="ARBA" id="ARBA00023163"/>
    </source>
</evidence>
<keyword evidence="6" id="KW-1185">Reference proteome</keyword>
<evidence type="ECO:0000256" key="2">
    <source>
        <dbReference type="ARBA" id="ARBA00023125"/>
    </source>
</evidence>
<dbReference type="InterPro" id="IPR036388">
    <property type="entry name" value="WH-like_DNA-bd_sf"/>
</dbReference>
<accession>A0ABN1R993</accession>
<comment type="caution">
    <text evidence="5">The sequence shown here is derived from an EMBL/GenBank/DDBJ whole genome shotgun (WGS) entry which is preliminary data.</text>
</comment>
<reference evidence="5 6" key="1">
    <citation type="journal article" date="2019" name="Int. J. Syst. Evol. Microbiol.">
        <title>The Global Catalogue of Microorganisms (GCM) 10K type strain sequencing project: providing services to taxonomists for standard genome sequencing and annotation.</title>
        <authorList>
            <consortium name="The Broad Institute Genomics Platform"/>
            <consortium name="The Broad Institute Genome Sequencing Center for Infectious Disease"/>
            <person name="Wu L."/>
            <person name="Ma J."/>
        </authorList>
    </citation>
    <scope>NUCLEOTIDE SEQUENCE [LARGE SCALE GENOMIC DNA]</scope>
    <source>
        <strain evidence="5 6">JCM 11136</strain>
    </source>
</reference>
<organism evidence="5 6">
    <name type="scientific">Nonomuraea longicatena</name>
    <dbReference type="NCBI Taxonomy" id="83682"/>
    <lineage>
        <taxon>Bacteria</taxon>
        <taxon>Bacillati</taxon>
        <taxon>Actinomycetota</taxon>
        <taxon>Actinomycetes</taxon>
        <taxon>Streptosporangiales</taxon>
        <taxon>Streptosporangiaceae</taxon>
        <taxon>Nonomuraea</taxon>
    </lineage>
</organism>
<dbReference type="PANTHER" id="PTHR44846:SF17">
    <property type="entry name" value="GNTR-FAMILY TRANSCRIPTIONAL REGULATOR"/>
    <property type="match status" value="1"/>
</dbReference>
<evidence type="ECO:0000313" key="5">
    <source>
        <dbReference type="EMBL" id="GAA0953072.1"/>
    </source>
</evidence>
<dbReference type="SUPFAM" id="SSF46785">
    <property type="entry name" value="Winged helix' DNA-binding domain"/>
    <property type="match status" value="1"/>
</dbReference>
<dbReference type="PROSITE" id="PS50949">
    <property type="entry name" value="HTH_GNTR"/>
    <property type="match status" value="1"/>
</dbReference>
<feature type="domain" description="HTH gntR-type" evidence="4">
    <location>
        <begin position="3"/>
        <end position="71"/>
    </location>
</feature>
<gene>
    <name evidence="5" type="ORF">GCM10009560_75530</name>
</gene>
<dbReference type="InterPro" id="IPR011663">
    <property type="entry name" value="UTRA"/>
</dbReference>
<sequence length="258" mass="28430">MTQPAYVRIAADLRRRITSGELAPGTRLPARQHLAADYQAAEGVVREATQLLLREGLLTSRPGAGTFVRNRPQRRSLVRSWFRERQAGSPFAQQMEEQGRAGRWEYFSYTMQAPEGVRERLGLGEPDEDRHDVMCTAYEFSTHDEDGPWMLSTSWEPLSLTKGTPIAFPEGGPSAGLGVTHRMAAIGIQVDAWDEEVWARPAAPDEAQRLRIGAGAIVMIVERSYFAGDTVVETCDIVVPAETTKLVYNGPVGDTDAG</sequence>
<proteinExistence type="predicted"/>
<name>A0ABN1R993_9ACTN</name>
<dbReference type="SUPFAM" id="SSF64288">
    <property type="entry name" value="Chorismate lyase-like"/>
    <property type="match status" value="1"/>
</dbReference>
<protein>
    <submittedName>
        <fullName evidence="5">GntR family transcriptional regulator</fullName>
    </submittedName>
</protein>
<dbReference type="Pfam" id="PF00392">
    <property type="entry name" value="GntR"/>
    <property type="match status" value="1"/>
</dbReference>
<keyword evidence="1" id="KW-0805">Transcription regulation</keyword>
<dbReference type="RefSeq" id="WP_343955131.1">
    <property type="nucleotide sequence ID" value="NZ_BAAAHQ010000056.1"/>
</dbReference>
<dbReference type="InterPro" id="IPR028978">
    <property type="entry name" value="Chorismate_lyase_/UTRA_dom_sf"/>
</dbReference>
<dbReference type="SMART" id="SM00345">
    <property type="entry name" value="HTH_GNTR"/>
    <property type="match status" value="1"/>
</dbReference>
<evidence type="ECO:0000313" key="6">
    <source>
        <dbReference type="Proteomes" id="UP001501578"/>
    </source>
</evidence>
<dbReference type="InterPro" id="IPR036390">
    <property type="entry name" value="WH_DNA-bd_sf"/>
</dbReference>
<keyword evidence="2" id="KW-0238">DNA-binding</keyword>
<dbReference type="PANTHER" id="PTHR44846">
    <property type="entry name" value="MANNOSYL-D-GLYCERATE TRANSPORT/METABOLISM SYSTEM REPRESSOR MNGR-RELATED"/>
    <property type="match status" value="1"/>
</dbReference>
<dbReference type="InterPro" id="IPR000524">
    <property type="entry name" value="Tscrpt_reg_HTH_GntR"/>
</dbReference>
<dbReference type="Proteomes" id="UP001501578">
    <property type="component" value="Unassembled WGS sequence"/>
</dbReference>
<keyword evidence="3" id="KW-0804">Transcription</keyword>
<dbReference type="Gene3D" id="1.10.10.10">
    <property type="entry name" value="Winged helix-like DNA-binding domain superfamily/Winged helix DNA-binding domain"/>
    <property type="match status" value="1"/>
</dbReference>
<dbReference type="SMART" id="SM00866">
    <property type="entry name" value="UTRA"/>
    <property type="match status" value="1"/>
</dbReference>
<dbReference type="EMBL" id="BAAAHQ010000056">
    <property type="protein sequence ID" value="GAA0953072.1"/>
    <property type="molecule type" value="Genomic_DNA"/>
</dbReference>